<evidence type="ECO:0000313" key="1">
    <source>
        <dbReference type="EMBL" id="WAS98772.1"/>
    </source>
</evidence>
<dbReference type="Gene3D" id="3.60.20.30">
    <property type="entry name" value="(Glycosyl)asparaginase"/>
    <property type="match status" value="1"/>
</dbReference>
<dbReference type="RefSeq" id="WP_269041130.1">
    <property type="nucleotide sequence ID" value="NZ_CP114040.1"/>
</dbReference>
<protein>
    <submittedName>
        <fullName evidence="1">Isoaspartyl peptidase/L-asparaginase</fullName>
    </submittedName>
</protein>
<reference evidence="1" key="1">
    <citation type="submission" date="2022-11" db="EMBL/GenBank/DDBJ databases">
        <title>Minimal conservation of predation-associated metabolite biosynthetic gene clusters underscores biosynthetic potential of Myxococcota including descriptions for ten novel species: Archangium lansinium sp. nov., Myxococcus landrumus sp. nov., Nannocystis bai.</title>
        <authorList>
            <person name="Ahearne A."/>
            <person name="Stevens C."/>
            <person name="Dowd S."/>
        </authorList>
    </citation>
    <scope>NUCLEOTIDE SEQUENCE</scope>
    <source>
        <strain evidence="1">Fl3</strain>
    </source>
</reference>
<name>A0ABY7HHH0_9BACT</name>
<accession>A0ABY7HHH0</accession>
<dbReference type="EMBL" id="CP114040">
    <property type="protein sequence ID" value="WAS98772.1"/>
    <property type="molecule type" value="Genomic_DNA"/>
</dbReference>
<dbReference type="SUPFAM" id="SSF56235">
    <property type="entry name" value="N-terminal nucleophile aminohydrolases (Ntn hydrolases)"/>
    <property type="match status" value="1"/>
</dbReference>
<evidence type="ECO:0000313" key="2">
    <source>
        <dbReference type="Proteomes" id="UP001164459"/>
    </source>
</evidence>
<proteinExistence type="predicted"/>
<keyword evidence="2" id="KW-1185">Reference proteome</keyword>
<dbReference type="PANTHER" id="PTHR10188">
    <property type="entry name" value="L-ASPARAGINASE"/>
    <property type="match status" value="1"/>
</dbReference>
<sequence length="300" mass="30295">MTTPVIVVHGGAGTVAEDLRGSAVTGTHAAAAAGQAVLLAGGSAEAAVLAAVRALEDDPGFNAGRGACMNADGVFEADAAIMRSRDLRSGAVAGVREVRDTILLAALVMNETRHCLLVGDNAARFARERGVGHFGREEVWTAKAEAHFAAVRAGQRLDNRADTVGAVALDARGELCAAGSTGGVLYKLPGRVGDTPMVGSGLYAHPELGACATTGLGEAILTHVLAYAALQRVRGAASDAVTPLAAGLVREVSTRWDGAAVGLILLRPDGTAAVVHASDHMSWALARGDEAVAAGLSVLA</sequence>
<organism evidence="1 2">
    <name type="scientific">Nannocystis punicea</name>
    <dbReference type="NCBI Taxonomy" id="2995304"/>
    <lineage>
        <taxon>Bacteria</taxon>
        <taxon>Pseudomonadati</taxon>
        <taxon>Myxococcota</taxon>
        <taxon>Polyangia</taxon>
        <taxon>Nannocystales</taxon>
        <taxon>Nannocystaceae</taxon>
        <taxon>Nannocystis</taxon>
    </lineage>
</organism>
<dbReference type="InterPro" id="IPR000246">
    <property type="entry name" value="Peptidase_T2"/>
</dbReference>
<dbReference type="Proteomes" id="UP001164459">
    <property type="component" value="Chromosome"/>
</dbReference>
<gene>
    <name evidence="1" type="ORF">O0S08_21785</name>
</gene>
<dbReference type="Pfam" id="PF01112">
    <property type="entry name" value="Asparaginase_2"/>
    <property type="match status" value="1"/>
</dbReference>
<dbReference type="InterPro" id="IPR029055">
    <property type="entry name" value="Ntn_hydrolases_N"/>
</dbReference>
<dbReference type="PANTHER" id="PTHR10188:SF43">
    <property type="entry name" value="ASPARAGINASE (EUROFUNG)"/>
    <property type="match status" value="1"/>
</dbReference>